<sequence>MRSITAADRKAAAQRAAAARAAAAAAAKSAKTAPSLKAISPTSRLAAQPTTTASALGPAPVGAGIDYLSGLTPNYANSPLPQLDASGAVVPGTGLRKFVDTLPGLGLPGCDPATSCNANDLGQYIPVAAPKPAPPGVPADGDYYEIGLTDYAQQLHSDLPPTRLRGYQDLNGGTGNHYLGPVIIAKKGRPVRIKFSNLLGTGDAGKLFIPVDKSLMGAGMGPLDANGNACDPMTQSCASYTENRAVLHLHGGDNPWYSDGTPHQWFTPAGEQTVFKKGVSFHDVPDMPDPGDGSATYYYPNGQSARLMFYHDHSYGITRLNVYAGEAAGYLLVDDVEESLIDRGVLPNLGGVYRYGIPLIIQDKTFVAGAPADPVAGTSATGTYATDPTWPYVVPTSKAGDLWFPHVYMPNQNPYDLSGANAMGRWDYGPWFWPPVTQLTNGPLPLVGDGLNGCPVGEVCQVPGTPNPTTTPEAFQDTPIVNGTAYPVLDVEPKAYRFRILNAANDRFWNLQLYYVDPAHPTEVKMVDAFPRPSCSATVATNCVCSATASPAGCFPSTWPTDARQGGVPDPATAGPSMIQIGTEGGFLPKPAVVPPQPVNYVYNRRDIVVLNVAEKSLFLGPAERADVIVDFSSVPPGSELILYNDAPAPVPAIDPRYDYYTGDPDQTDTGGAPATLEGYGPNTRTIMKFRVKGTPGAPFDLAALNAAFATTAGQAGAFVQAQAPIVVPQSAYNSTYSATLKDNFARIQSTSMTFTPLSGGAPITIPLQPKAIHELFELDYGRMNALLGVELPFTDFFTQTTIPYYYPDPATDIIRAGETQLWKITHNGVDTHAIHFHLFNVQVVNRVGWDGAIRPPDPNELGWKDTVRMNPLEDCIVAIKPIRPFAPFPLEDSIRPLNPAVPLGSTAGFTGIDPTNNNPITVVNEVKNFGHEYVWHCHLLGHEENDMMRPVIYQVPPEDPTDLAVTWTGSGNVLTWNDNSASETSFTVSRGLDASFASATTFNAPPKPGYGSTVTFTDSSASPTTGYWYRVNASGPNGTSNWSNAVQIGPPPVATVSPTSIAFGNQQVATASVTKTVTLSNTGYGTLAVTSVSVGGATPGDFALTNGCGAAVAPGTSCTLGVTFKPATSGARAGILSINSNDPVNPVLTVSLSGTGLSVTLTADKPSPQVVGTPVTFTAQGQGASGYQYQFFIRASTATTWTMVQDWSTTSTWTMPATTPIGSYTVVVHIRTTTSGNFEAQTSVGCNLTSAAATGVTLTADKPSPQVTGTQVTFTAAGQGSSGYQYRFWFYNGVTWAIAQDYGVASTWTLPGSTPAGTYWVQVDVRTSTTVIRDALATMKYVIANVPATAVTLTASQPSPHIAGTPVVFTGIGSGSTGYQYRFWLYNGTSWSMVQDYGIGSSWTMTASTSPGSYAIQVDVRTTTTVVRDAATSMSYAIVPPPATTVTLSADSPSPHATGTSVVFTATGSGSSGYQYRFWFYDGTTWKIAQDYGTGSTWTLPGSTPPGTYAVQVDVRTSTTVVRDALATMNYVIAP</sequence>
<dbReference type="InterPro" id="IPR013783">
    <property type="entry name" value="Ig-like_fold"/>
</dbReference>
<organism evidence="4 5">
    <name type="scientific">Anaeromyxobacter oryzae</name>
    <dbReference type="NCBI Taxonomy" id="2918170"/>
    <lineage>
        <taxon>Bacteria</taxon>
        <taxon>Pseudomonadati</taxon>
        <taxon>Myxococcota</taxon>
        <taxon>Myxococcia</taxon>
        <taxon>Myxococcales</taxon>
        <taxon>Cystobacterineae</taxon>
        <taxon>Anaeromyxobacteraceae</taxon>
        <taxon>Anaeromyxobacter</taxon>
    </lineage>
</organism>
<dbReference type="PROSITE" id="PS50853">
    <property type="entry name" value="FN3"/>
    <property type="match status" value="1"/>
</dbReference>
<dbReference type="InterPro" id="IPR045087">
    <property type="entry name" value="Cu-oxidase_fam"/>
</dbReference>
<evidence type="ECO:0000259" key="3">
    <source>
        <dbReference type="PROSITE" id="PS50853"/>
    </source>
</evidence>
<dbReference type="Pfam" id="PF15780">
    <property type="entry name" value="ASH"/>
    <property type="match status" value="1"/>
</dbReference>
<evidence type="ECO:0000256" key="2">
    <source>
        <dbReference type="ARBA" id="ARBA00022490"/>
    </source>
</evidence>
<protein>
    <recommendedName>
        <fullName evidence="3">Fibronectin type-III domain-containing protein</fullName>
    </recommendedName>
</protein>
<dbReference type="PANTHER" id="PTHR48267">
    <property type="entry name" value="CUPREDOXIN SUPERFAMILY PROTEIN"/>
    <property type="match status" value="1"/>
</dbReference>
<dbReference type="NCBIfam" id="NF012200">
    <property type="entry name" value="choice_anch_D"/>
    <property type="match status" value="1"/>
</dbReference>
<proteinExistence type="predicted"/>
<name>A0ABM7WVB0_9BACT</name>
<feature type="domain" description="Fibronectin type-III" evidence="3">
    <location>
        <begin position="957"/>
        <end position="1054"/>
    </location>
</feature>
<dbReference type="Gene3D" id="2.60.40.420">
    <property type="entry name" value="Cupredoxins - blue copper proteins"/>
    <property type="match status" value="3"/>
</dbReference>
<dbReference type="PANTHER" id="PTHR48267:SF1">
    <property type="entry name" value="BILIRUBIN OXIDASE"/>
    <property type="match status" value="1"/>
</dbReference>
<evidence type="ECO:0000256" key="1">
    <source>
        <dbReference type="ARBA" id="ARBA00004496"/>
    </source>
</evidence>
<dbReference type="RefSeq" id="WP_248361462.1">
    <property type="nucleotide sequence ID" value="NZ_AP025591.1"/>
</dbReference>
<evidence type="ECO:0000313" key="4">
    <source>
        <dbReference type="EMBL" id="BDG03445.1"/>
    </source>
</evidence>
<dbReference type="InterPro" id="IPR008972">
    <property type="entry name" value="Cupredoxin"/>
</dbReference>
<dbReference type="CDD" id="cd13844">
    <property type="entry name" value="CuRO_1_BOD_CotA_like"/>
    <property type="match status" value="1"/>
</dbReference>
<dbReference type="InterPro" id="IPR036116">
    <property type="entry name" value="FN3_sf"/>
</dbReference>
<dbReference type="InterPro" id="IPR031549">
    <property type="entry name" value="ASH"/>
</dbReference>
<keyword evidence="5" id="KW-1185">Reference proteome</keyword>
<accession>A0ABM7WVB0</accession>
<comment type="subcellular location">
    <subcellularLocation>
        <location evidence="1">Cytoplasm</location>
    </subcellularLocation>
</comment>
<reference evidence="5" key="1">
    <citation type="journal article" date="2022" name="Int. J. Syst. Evol. Microbiol.">
        <title>Anaeromyxobacter oryzae sp. nov., Anaeromyxobacter diazotrophicus sp. nov. and Anaeromyxobacter paludicola sp. nov., isolated from paddy soils.</title>
        <authorList>
            <person name="Itoh H."/>
            <person name="Xu Z."/>
            <person name="Mise K."/>
            <person name="Masuda Y."/>
            <person name="Ushijima N."/>
            <person name="Hayakawa C."/>
            <person name="Shiratori Y."/>
            <person name="Senoo K."/>
        </authorList>
    </citation>
    <scope>NUCLEOTIDE SEQUENCE [LARGE SCALE GENOMIC DNA]</scope>
    <source>
        <strain evidence="5">Red232</strain>
    </source>
</reference>
<keyword evidence="2" id="KW-0963">Cytoplasm</keyword>
<dbReference type="Proteomes" id="UP001162891">
    <property type="component" value="Chromosome"/>
</dbReference>
<dbReference type="InterPro" id="IPR003961">
    <property type="entry name" value="FN3_dom"/>
</dbReference>
<dbReference type="SUPFAM" id="SSF49503">
    <property type="entry name" value="Cupredoxins"/>
    <property type="match status" value="3"/>
</dbReference>
<dbReference type="SUPFAM" id="SSF49265">
    <property type="entry name" value="Fibronectin type III"/>
    <property type="match status" value="1"/>
</dbReference>
<evidence type="ECO:0000313" key="5">
    <source>
        <dbReference type="Proteomes" id="UP001162891"/>
    </source>
</evidence>
<dbReference type="Gene3D" id="2.60.40.10">
    <property type="entry name" value="Immunoglobulins"/>
    <property type="match status" value="2"/>
</dbReference>
<dbReference type="EMBL" id="AP025591">
    <property type="protein sequence ID" value="BDG03445.1"/>
    <property type="molecule type" value="Genomic_DNA"/>
</dbReference>
<gene>
    <name evidence="4" type="ORF">AMOR_24410</name>
</gene>